<evidence type="ECO:0000256" key="2">
    <source>
        <dbReference type="ARBA" id="ARBA00022741"/>
    </source>
</evidence>
<dbReference type="Gene3D" id="3.40.50.300">
    <property type="entry name" value="P-loop containing nucleotide triphosphate hydrolases"/>
    <property type="match status" value="2"/>
</dbReference>
<proteinExistence type="inferred from homology"/>
<dbReference type="PANTHER" id="PTHR11472:SF34">
    <property type="entry name" value="REGULATOR OF TELOMERE ELONGATION HELICASE 1"/>
    <property type="match status" value="1"/>
</dbReference>
<feature type="domain" description="Helicase C-terminal" evidence="9">
    <location>
        <begin position="739"/>
        <end position="916"/>
    </location>
</feature>
<dbReference type="InterPro" id="IPR006054">
    <property type="entry name" value="DnaQ"/>
</dbReference>
<comment type="caution">
    <text evidence="10">The sequence shown here is derived from an EMBL/GenBank/DDBJ whole genome shotgun (WGS) entry which is preliminary data.</text>
</comment>
<sequence>MESVRFVVIDVETTGVSYTKGDRIIQLAYVVIENKKVIDRYSTYLNPNREIPPFIQSLTNINDELVKNAPTFGEIVPKLLKALDGAFFVAHNVDFDLNFINDEIVGTGYDPFNGPVIDTVELSRIAFPTSDGFKLSQLSESFSVDHNEPHRADSDAEATAQLLLEIIRKLSSLPTEPLIQLNKMKQYLKSNINSLLHVWLENSVTDLERFESYRGIAFIRDLEGEEDCSQTILEKDYQTFHDEFLTDKTWFSEKMAGYELRQGQLEMMEFVNESFQDSEFGLIEAGTGTGKTLAYLIPSAFRSIETGKPVVISTYTTQLQEQLAKKEVPTLKMLLPFPISTAVLKGRSHYICLKKFEDLLLYDSIESYERTIAKAQILIWLTETETGDVEELNLAGKSRKFWSEVASDALTCTSPKCPWFFKCFYQRARKKAKGANILITNHSLILSEIMANHQAIPNYKDIVIDEAHHLEDTATEQFGHYLDYLSLTHLLNELGLKDSDGLLDHLTKFFTDSDESLVKEVEDNSKELKQEWSDLFLLLHQYIVKANGSQNETGRITATIDSNSSNWHNVKEAIDRCSYYMELWITSVRNLNTVVDSFKDNARSDNLSKYLDRANDVIEVFHSLLVRPDDEMIYWLEAETKGPKHSVFVQGKPIHVSDILADKFFNKKHSVVLTSATLSVNNKFDYIMQRFGLEDFPVKTKIVDSPFQWKSQAQLMIPTDMPLINDVGEQAYIESVVLQLYRIAEVTKGKMLVLFTSYDMLKRSYYLLKEIISEEYVLIAQGVQTGSRTKLTKNFQQFEKSILLGTSSFWEGVDIPGKDLSAIVIVRLPFTPPNDPIYKAKAEALNQEGKNPFMKLALPQAIIRFKQGFGRLIRTSHDKGVVIVLDRRIVTTRYGKAFIKSLPPVNVVEDSMEKLEMNLINWL</sequence>
<dbReference type="PROSITE" id="PS51194">
    <property type="entry name" value="HELICASE_CTER"/>
    <property type="match status" value="1"/>
</dbReference>
<gene>
    <name evidence="6 7 10" type="primary">dinG</name>
    <name evidence="10" type="ORF">KS407_21055</name>
</gene>
<dbReference type="HAMAP" id="MF_02206">
    <property type="entry name" value="DinG_exonucl"/>
    <property type="match status" value="1"/>
</dbReference>
<dbReference type="SMART" id="SM00491">
    <property type="entry name" value="HELICc2"/>
    <property type="match status" value="1"/>
</dbReference>
<comment type="function">
    <text evidence="6 7">3'-5' exonuclease.</text>
</comment>
<keyword evidence="1 6" id="KW-0540">Nuclease</keyword>
<dbReference type="SUPFAM" id="SSF52540">
    <property type="entry name" value="P-loop containing nucleoside triphosphate hydrolases"/>
    <property type="match status" value="1"/>
</dbReference>
<comment type="similarity">
    <text evidence="6 7">Belongs to the helicase family. DinG subfamily. Type 2 sub-subfamily.</text>
</comment>
<dbReference type="Proteomes" id="UP000790580">
    <property type="component" value="Unassembled WGS sequence"/>
</dbReference>
<dbReference type="Pfam" id="PF13307">
    <property type="entry name" value="Helicase_C_2"/>
    <property type="match status" value="1"/>
</dbReference>
<dbReference type="PANTHER" id="PTHR11472">
    <property type="entry name" value="DNA REPAIR DEAD HELICASE RAD3/XP-D SUBFAMILY MEMBER"/>
    <property type="match status" value="1"/>
</dbReference>
<dbReference type="InterPro" id="IPR014013">
    <property type="entry name" value="Helic_SF1/SF2_ATP-bd_DinG/Rad3"/>
</dbReference>
<evidence type="ECO:0000256" key="7">
    <source>
        <dbReference type="RuleBase" id="RU364106"/>
    </source>
</evidence>
<dbReference type="GO" id="GO:0003678">
    <property type="term" value="F:DNA helicase activity"/>
    <property type="evidence" value="ECO:0007669"/>
    <property type="project" value="UniProtKB-EC"/>
</dbReference>
<dbReference type="InterPro" id="IPR006310">
    <property type="entry name" value="DinG"/>
</dbReference>
<dbReference type="NCBIfam" id="TIGR01407">
    <property type="entry name" value="dinG_rel"/>
    <property type="match status" value="1"/>
</dbReference>
<evidence type="ECO:0000259" key="8">
    <source>
        <dbReference type="PROSITE" id="PS51193"/>
    </source>
</evidence>
<dbReference type="InterPro" id="IPR045028">
    <property type="entry name" value="DinG/Rad3-like"/>
</dbReference>
<dbReference type="InterPro" id="IPR014001">
    <property type="entry name" value="Helicase_ATP-bd"/>
</dbReference>
<dbReference type="Pfam" id="PF00929">
    <property type="entry name" value="RNase_T"/>
    <property type="match status" value="1"/>
</dbReference>
<dbReference type="InterPro" id="IPR012337">
    <property type="entry name" value="RNaseH-like_sf"/>
</dbReference>
<dbReference type="SUPFAM" id="SSF53098">
    <property type="entry name" value="Ribonuclease H-like"/>
    <property type="match status" value="1"/>
</dbReference>
<dbReference type="Gene3D" id="3.30.420.10">
    <property type="entry name" value="Ribonuclease H-like superfamily/Ribonuclease H"/>
    <property type="match status" value="1"/>
</dbReference>
<evidence type="ECO:0000259" key="9">
    <source>
        <dbReference type="PROSITE" id="PS51194"/>
    </source>
</evidence>
<evidence type="ECO:0000313" key="10">
    <source>
        <dbReference type="EMBL" id="MBU9723914.1"/>
    </source>
</evidence>
<evidence type="ECO:0000313" key="11">
    <source>
        <dbReference type="Proteomes" id="UP000790580"/>
    </source>
</evidence>
<feature type="binding site" evidence="6">
    <location>
        <begin position="285"/>
        <end position="292"/>
    </location>
    <ligand>
        <name>ATP</name>
        <dbReference type="ChEBI" id="CHEBI:30616"/>
    </ligand>
</feature>
<dbReference type="NCBIfam" id="NF005981">
    <property type="entry name" value="PRK08074.1"/>
    <property type="match status" value="1"/>
</dbReference>
<dbReference type="InterPro" id="IPR013520">
    <property type="entry name" value="Ribonucl_H"/>
</dbReference>
<keyword evidence="10" id="KW-0347">Helicase</keyword>
<dbReference type="PROSITE" id="PS51193">
    <property type="entry name" value="HELICASE_ATP_BIND_2"/>
    <property type="match status" value="1"/>
</dbReference>
<dbReference type="InterPro" id="IPR001650">
    <property type="entry name" value="Helicase_C-like"/>
</dbReference>
<evidence type="ECO:0000256" key="6">
    <source>
        <dbReference type="HAMAP-Rule" id="MF_02206"/>
    </source>
</evidence>
<dbReference type="GO" id="GO:0016787">
    <property type="term" value="F:hydrolase activity"/>
    <property type="evidence" value="ECO:0007669"/>
    <property type="project" value="UniProtKB-KW"/>
</dbReference>
<dbReference type="CDD" id="cd06127">
    <property type="entry name" value="DEDDh"/>
    <property type="match status" value="1"/>
</dbReference>
<evidence type="ECO:0000256" key="5">
    <source>
        <dbReference type="ARBA" id="ARBA00022840"/>
    </source>
</evidence>
<keyword evidence="11" id="KW-1185">Reference proteome</keyword>
<name>A0ABS6K1V6_9BACI</name>
<dbReference type="SMART" id="SM00487">
    <property type="entry name" value="DEXDc"/>
    <property type="match status" value="1"/>
</dbReference>
<accession>A0ABS6K1V6</accession>
<protein>
    <recommendedName>
        <fullName evidence="6 7">3'-5' exonuclease DinG</fullName>
        <ecNumber evidence="6 7">3.1.-.-</ecNumber>
    </recommendedName>
</protein>
<feature type="domain" description="Helicase ATP-binding" evidence="8">
    <location>
        <begin position="250"/>
        <end position="513"/>
    </location>
</feature>
<dbReference type="SMART" id="SM00479">
    <property type="entry name" value="EXOIII"/>
    <property type="match status" value="1"/>
</dbReference>
<evidence type="ECO:0000256" key="3">
    <source>
        <dbReference type="ARBA" id="ARBA00022801"/>
    </source>
</evidence>
<dbReference type="InterPro" id="IPR036397">
    <property type="entry name" value="RNaseH_sf"/>
</dbReference>
<keyword evidence="2 6" id="KW-0547">Nucleotide-binding</keyword>
<organism evidence="10 11">
    <name type="scientific">Evansella alkalicola</name>
    <dbReference type="NCBI Taxonomy" id="745819"/>
    <lineage>
        <taxon>Bacteria</taxon>
        <taxon>Bacillati</taxon>
        <taxon>Bacillota</taxon>
        <taxon>Bacilli</taxon>
        <taxon>Bacillales</taxon>
        <taxon>Bacillaceae</taxon>
        <taxon>Evansella</taxon>
    </lineage>
</organism>
<dbReference type="InterPro" id="IPR006555">
    <property type="entry name" value="ATP-dep_Helicase_C"/>
</dbReference>
<evidence type="ECO:0000256" key="1">
    <source>
        <dbReference type="ARBA" id="ARBA00022722"/>
    </source>
</evidence>
<keyword evidence="3 6" id="KW-0378">Hydrolase</keyword>
<reference evidence="10 11" key="1">
    <citation type="submission" date="2021-06" db="EMBL/GenBank/DDBJ databases">
        <title>Bacillus sp. RD4P76, an endophyte from a halophyte.</title>
        <authorList>
            <person name="Sun J.-Q."/>
        </authorList>
    </citation>
    <scope>NUCLEOTIDE SEQUENCE [LARGE SCALE GENOMIC DNA]</scope>
    <source>
        <strain evidence="10 11">JCM 17098</strain>
    </source>
</reference>
<feature type="short sequence motif" description="DEAH box" evidence="6">
    <location>
        <begin position="465"/>
        <end position="468"/>
    </location>
</feature>
<dbReference type="NCBIfam" id="TIGR00573">
    <property type="entry name" value="dnaq"/>
    <property type="match status" value="1"/>
</dbReference>
<dbReference type="RefSeq" id="WP_088075118.1">
    <property type="nucleotide sequence ID" value="NZ_JAHQCR010000088.1"/>
</dbReference>
<dbReference type="EC" id="3.1.-.-" evidence="6 7"/>
<dbReference type="EMBL" id="JAHQCR010000088">
    <property type="protein sequence ID" value="MBU9723914.1"/>
    <property type="molecule type" value="Genomic_DNA"/>
</dbReference>
<keyword evidence="5 6" id="KW-0067">ATP-binding</keyword>
<keyword evidence="4 6" id="KW-0269">Exonuclease</keyword>
<dbReference type="InterPro" id="IPR027417">
    <property type="entry name" value="P-loop_NTPase"/>
</dbReference>
<evidence type="ECO:0000256" key="4">
    <source>
        <dbReference type="ARBA" id="ARBA00022839"/>
    </source>
</evidence>